<evidence type="ECO:0000256" key="1">
    <source>
        <dbReference type="SAM" id="MobiDB-lite"/>
    </source>
</evidence>
<sequence length="422" mass="47431">MAATFIKSVEIVKIMEEKRIRVELDSEVCELDVADCSTLEDIKGKIKLMYNIEDVELFHKENLLKDAEEYTKLLEKIGQVDIKAILRRRAAADSEGCEASEPPSALHSESPQQLQDLCENLESVYTIIEDRSTVNIINEKKEAEEAKLNENFSEQEKTAKEICEGAELDSKSDEDEVVDVYESDTGTKHHESTETEGDIKQMSSDAQTECSGASVETKVLEVNHIDEDAGPMKTEETKPLCISDGDSVESLLSSKAEENNSMNAENTNVNNLADSATFSAIGHMEKPHINEMVSVKIIGTSKEVFVKKSSLMTINGKVYFIKKKKKTPTNTLYSLLAKIVPKISSIATYLVLGMFLTFYMNKVFIILLLAILALIMLDKIRMRVEFRRNDRFKNILKQILCFVGSLFLNPGHNLSIYERSTE</sequence>
<keyword evidence="2" id="KW-0472">Membrane</keyword>
<accession>A0A086IZT3</accession>
<proteinExistence type="predicted"/>
<dbReference type="Proteomes" id="UP000054524">
    <property type="component" value="Unassembled WGS sequence"/>
</dbReference>
<dbReference type="GeneID" id="77677148"/>
<evidence type="ECO:0000313" key="4">
    <source>
        <dbReference type="Proteomes" id="UP000054524"/>
    </source>
</evidence>
<dbReference type="AlphaFoldDB" id="A0A086IZT3"/>
<keyword evidence="2" id="KW-0812">Transmembrane</keyword>
<name>A0A086IZT3_NEMA1</name>
<keyword evidence="4" id="KW-1185">Reference proteome</keyword>
<feature type="region of interest" description="Disordered" evidence="1">
    <location>
        <begin position="94"/>
        <end position="113"/>
    </location>
</feature>
<keyword evidence="2" id="KW-1133">Transmembrane helix</keyword>
<evidence type="ECO:0000313" key="3">
    <source>
        <dbReference type="EMBL" id="KFG25401.1"/>
    </source>
</evidence>
<organism evidence="3 4">
    <name type="scientific">Nematocida ausubeli (strain ATCC PRA-371 / ERTm2)</name>
    <name type="common">Nematode killer fungus</name>
    <dbReference type="NCBI Taxonomy" id="1913371"/>
    <lineage>
        <taxon>Eukaryota</taxon>
        <taxon>Fungi</taxon>
        <taxon>Fungi incertae sedis</taxon>
        <taxon>Microsporidia</taxon>
        <taxon>Nematocida</taxon>
    </lineage>
</organism>
<dbReference type="HOGENOM" id="CLU_650681_0_0_1"/>
<comment type="caution">
    <text evidence="3">The sequence shown here is derived from an EMBL/GenBank/DDBJ whole genome shotgun (WGS) entry which is preliminary data.</text>
</comment>
<reference evidence="3 4" key="1">
    <citation type="journal article" date="2014" name="Genome Announc.">
        <title>Genome Sequence of the Microsporidian Species Nematocida sp1 Strain ERTm6 (ATCC PRA-372).</title>
        <authorList>
            <person name="Bakowski M.A."/>
            <person name="Priest M."/>
            <person name="Young S."/>
            <person name="Cuomo C.A."/>
            <person name="Troemel E.R."/>
        </authorList>
    </citation>
    <scope>NUCLEOTIDE SEQUENCE [LARGE SCALE GENOMIC DNA]</scope>
    <source>
        <strain evidence="3 4">ERTm6</strain>
    </source>
</reference>
<dbReference type="EMBL" id="AKIJ01000005">
    <property type="protein sequence ID" value="KFG25401.1"/>
    <property type="molecule type" value="Genomic_DNA"/>
</dbReference>
<gene>
    <name evidence="3" type="ORF">NESG_02175</name>
</gene>
<dbReference type="RefSeq" id="XP_052903956.1">
    <property type="nucleotide sequence ID" value="XM_053049785.1"/>
</dbReference>
<feature type="compositionally biased region" description="Basic and acidic residues" evidence="1">
    <location>
        <begin position="185"/>
        <end position="199"/>
    </location>
</feature>
<feature type="region of interest" description="Disordered" evidence="1">
    <location>
        <begin position="182"/>
        <end position="207"/>
    </location>
</feature>
<feature type="transmembrane region" description="Helical" evidence="2">
    <location>
        <begin position="358"/>
        <end position="377"/>
    </location>
</feature>
<protein>
    <submittedName>
        <fullName evidence="3">Uncharacterized protein</fullName>
    </submittedName>
</protein>
<evidence type="ECO:0000256" key="2">
    <source>
        <dbReference type="SAM" id="Phobius"/>
    </source>
</evidence>